<dbReference type="SUPFAM" id="SSF53720">
    <property type="entry name" value="ALDH-like"/>
    <property type="match status" value="1"/>
</dbReference>
<evidence type="ECO:0000313" key="2">
    <source>
        <dbReference type="EMBL" id="NNF06933.1"/>
    </source>
</evidence>
<dbReference type="Gene3D" id="3.40.309.10">
    <property type="entry name" value="Aldehyde Dehydrogenase, Chain A, domain 2"/>
    <property type="match status" value="1"/>
</dbReference>
<dbReference type="EMBL" id="JABDJR010000366">
    <property type="protein sequence ID" value="NNF06933.1"/>
    <property type="molecule type" value="Genomic_DNA"/>
</dbReference>
<evidence type="ECO:0000313" key="3">
    <source>
        <dbReference type="Proteomes" id="UP000547674"/>
    </source>
</evidence>
<evidence type="ECO:0000259" key="1">
    <source>
        <dbReference type="Pfam" id="PF00171"/>
    </source>
</evidence>
<sequence length="148" mass="15648">SDPTVEIGPLLTQGRVKEMQKRVQKAVKEGAQILCGGSSPGGELKRGSFFEPTVLGDVSPSMEVCGASLTGPVLSLVTVDSFEEGIHVLNDGPVLPAASLFTRSMERTHRTLRELSAHSISVNQPPTVGGNPKDYLDSLTLTKHIALG</sequence>
<dbReference type="GO" id="GO:0016620">
    <property type="term" value="F:oxidoreductase activity, acting on the aldehyde or oxo group of donors, NAD or NADP as acceptor"/>
    <property type="evidence" value="ECO:0007669"/>
    <property type="project" value="InterPro"/>
</dbReference>
<dbReference type="AlphaFoldDB" id="A0A7Y2E836"/>
<accession>A0A7Y2E836</accession>
<dbReference type="Pfam" id="PF00171">
    <property type="entry name" value="Aldedh"/>
    <property type="match status" value="1"/>
</dbReference>
<dbReference type="InterPro" id="IPR015590">
    <property type="entry name" value="Aldehyde_DH_dom"/>
</dbReference>
<organism evidence="2 3">
    <name type="scientific">Eiseniibacteriota bacterium</name>
    <dbReference type="NCBI Taxonomy" id="2212470"/>
    <lineage>
        <taxon>Bacteria</taxon>
        <taxon>Candidatus Eiseniibacteriota</taxon>
    </lineage>
</organism>
<dbReference type="InterPro" id="IPR016163">
    <property type="entry name" value="Ald_DH_C"/>
</dbReference>
<feature type="domain" description="Aldehyde dehydrogenase" evidence="1">
    <location>
        <begin position="2"/>
        <end position="128"/>
    </location>
</feature>
<comment type="caution">
    <text evidence="2">The sequence shown here is derived from an EMBL/GenBank/DDBJ whole genome shotgun (WGS) entry which is preliminary data.</text>
</comment>
<dbReference type="PANTHER" id="PTHR11699">
    <property type="entry name" value="ALDEHYDE DEHYDROGENASE-RELATED"/>
    <property type="match status" value="1"/>
</dbReference>
<name>A0A7Y2E836_UNCEI</name>
<dbReference type="Proteomes" id="UP000547674">
    <property type="component" value="Unassembled WGS sequence"/>
</dbReference>
<proteinExistence type="predicted"/>
<feature type="non-terminal residue" evidence="2">
    <location>
        <position position="1"/>
    </location>
</feature>
<gene>
    <name evidence="2" type="ORF">HKN21_09250</name>
</gene>
<dbReference type="InterPro" id="IPR016161">
    <property type="entry name" value="Ald_DH/histidinol_DH"/>
</dbReference>
<reference evidence="2 3" key="1">
    <citation type="submission" date="2020-03" db="EMBL/GenBank/DDBJ databases">
        <title>Metabolic flexibility allows generalist bacteria to become dominant in a frequently disturbed ecosystem.</title>
        <authorList>
            <person name="Chen Y.-J."/>
            <person name="Leung P.M."/>
            <person name="Bay S.K."/>
            <person name="Hugenholtz P."/>
            <person name="Kessler A.J."/>
            <person name="Shelley G."/>
            <person name="Waite D.W."/>
            <person name="Cook P.L."/>
            <person name="Greening C."/>
        </authorList>
    </citation>
    <scope>NUCLEOTIDE SEQUENCE [LARGE SCALE GENOMIC DNA]</scope>
    <source>
        <strain evidence="2">SS_bin_28</strain>
    </source>
</reference>
<protein>
    <submittedName>
        <fullName evidence="2">Aldehyde dehydrogenase family protein</fullName>
    </submittedName>
</protein>